<dbReference type="AlphaFoldDB" id="A0A1Q8Q837"/>
<reference evidence="1 2" key="1">
    <citation type="submission" date="2016-12" db="EMBL/GenBank/DDBJ databases">
        <title>Domibacillus antri genome sequencing.</title>
        <authorList>
            <person name="Verma A."/>
            <person name="Krishnamurthi S."/>
        </authorList>
    </citation>
    <scope>NUCLEOTIDE SEQUENCE [LARGE SCALE GENOMIC DNA]</scope>
    <source>
        <strain evidence="1 2">XD80</strain>
    </source>
</reference>
<dbReference type="EMBL" id="MSDU01000008">
    <property type="protein sequence ID" value="OLN23461.1"/>
    <property type="molecule type" value="Genomic_DNA"/>
</dbReference>
<dbReference type="InterPro" id="IPR025716">
    <property type="entry name" value="Post-transcriptional_regulator"/>
</dbReference>
<comment type="caution">
    <text evidence="1">The sequence shown here is derived from an EMBL/GenBank/DDBJ whole genome shotgun (WGS) entry which is preliminary data.</text>
</comment>
<gene>
    <name evidence="1" type="ORF">BTO30_05745</name>
</gene>
<protein>
    <submittedName>
        <fullName evidence="1">Competence protein ComN</fullName>
    </submittedName>
</protein>
<accession>A0A1Q8Q837</accession>
<evidence type="ECO:0000313" key="2">
    <source>
        <dbReference type="Proteomes" id="UP000185568"/>
    </source>
</evidence>
<keyword evidence="2" id="KW-1185">Reference proteome</keyword>
<dbReference type="Pfam" id="PF13797">
    <property type="entry name" value="Post_transc_reg"/>
    <property type="match status" value="1"/>
</dbReference>
<sequence>MMDKHAYDTYYRTLLPALVSKVEEFRLFQYEKADIQTLWSYLTKKKWKAVEAEPPLSKLVADVLSVKPGEYMNFTQVNAYKSPEWGARISEDEMSFLFEKPENRE</sequence>
<evidence type="ECO:0000313" key="1">
    <source>
        <dbReference type="EMBL" id="OLN23461.1"/>
    </source>
</evidence>
<dbReference type="Proteomes" id="UP000185568">
    <property type="component" value="Unassembled WGS sequence"/>
</dbReference>
<proteinExistence type="predicted"/>
<dbReference type="STRING" id="1714264.BTO30_05745"/>
<name>A0A1Q8Q837_9BACI</name>
<organism evidence="1 2">
    <name type="scientific">Domibacillus antri</name>
    <dbReference type="NCBI Taxonomy" id="1714264"/>
    <lineage>
        <taxon>Bacteria</taxon>
        <taxon>Bacillati</taxon>
        <taxon>Bacillota</taxon>
        <taxon>Bacilli</taxon>
        <taxon>Bacillales</taxon>
        <taxon>Bacillaceae</taxon>
        <taxon>Domibacillus</taxon>
    </lineage>
</organism>